<feature type="transmembrane region" description="Helical" evidence="1">
    <location>
        <begin position="20"/>
        <end position="37"/>
    </location>
</feature>
<accession>A0ABR8SZQ2</accession>
<keyword evidence="1" id="KW-0812">Transmembrane</keyword>
<comment type="caution">
    <text evidence="2">The sequence shown here is derived from an EMBL/GenBank/DDBJ whole genome shotgun (WGS) entry which is preliminary data.</text>
</comment>
<evidence type="ECO:0000313" key="2">
    <source>
        <dbReference type="EMBL" id="MBD7968978.1"/>
    </source>
</evidence>
<keyword evidence="3" id="KW-1185">Reference proteome</keyword>
<name>A0ABR8SZQ2_9BACL</name>
<organism evidence="2 3">
    <name type="scientific">Paenibacillus gallinarum</name>
    <dbReference type="NCBI Taxonomy" id="2762232"/>
    <lineage>
        <taxon>Bacteria</taxon>
        <taxon>Bacillati</taxon>
        <taxon>Bacillota</taxon>
        <taxon>Bacilli</taxon>
        <taxon>Bacillales</taxon>
        <taxon>Paenibacillaceae</taxon>
        <taxon>Paenibacillus</taxon>
    </lineage>
</organism>
<dbReference type="EMBL" id="JACSQL010000005">
    <property type="protein sequence ID" value="MBD7968978.1"/>
    <property type="molecule type" value="Genomic_DNA"/>
</dbReference>
<proteinExistence type="predicted"/>
<feature type="transmembrane region" description="Helical" evidence="1">
    <location>
        <begin position="57"/>
        <end position="79"/>
    </location>
</feature>
<gene>
    <name evidence="2" type="ORF">H9647_12955</name>
</gene>
<dbReference type="NCBIfam" id="TIGR02327">
    <property type="entry name" value="int_mem_ywzB"/>
    <property type="match status" value="1"/>
</dbReference>
<keyword evidence="1" id="KW-0472">Membrane</keyword>
<protein>
    <submittedName>
        <fullName evidence="2">DUF1146 domain-containing protein</fullName>
    </submittedName>
</protein>
<dbReference type="Pfam" id="PF06612">
    <property type="entry name" value="DUF1146"/>
    <property type="match status" value="1"/>
</dbReference>
<evidence type="ECO:0000313" key="3">
    <source>
        <dbReference type="Proteomes" id="UP000608071"/>
    </source>
</evidence>
<dbReference type="Proteomes" id="UP000608071">
    <property type="component" value="Unassembled WGS sequence"/>
</dbReference>
<keyword evidence="1" id="KW-1133">Transmembrane helix</keyword>
<dbReference type="InterPro" id="IPR009526">
    <property type="entry name" value="DUF1146"/>
</dbReference>
<sequence>MDMDQLMNDQVNQAISTNSLVAMIISLSCIAIAWWSLQHLKLDLIVKHPKSAPARMLQLLLAIVLGHFVSKFVIEYLSWAQMLKYLF</sequence>
<evidence type="ECO:0000256" key="1">
    <source>
        <dbReference type="SAM" id="Phobius"/>
    </source>
</evidence>
<reference evidence="2 3" key="1">
    <citation type="submission" date="2020-08" db="EMBL/GenBank/DDBJ databases">
        <title>A Genomic Blueprint of the Chicken Gut Microbiome.</title>
        <authorList>
            <person name="Gilroy R."/>
            <person name="Ravi A."/>
            <person name="Getino M."/>
            <person name="Pursley I."/>
            <person name="Horton D.L."/>
            <person name="Alikhan N.-F."/>
            <person name="Baker D."/>
            <person name="Gharbi K."/>
            <person name="Hall N."/>
            <person name="Watson M."/>
            <person name="Adriaenssens E.M."/>
            <person name="Foster-Nyarko E."/>
            <person name="Jarju S."/>
            <person name="Secka A."/>
            <person name="Antonio M."/>
            <person name="Oren A."/>
            <person name="Chaudhuri R."/>
            <person name="La Ragione R.M."/>
            <person name="Hildebrand F."/>
            <person name="Pallen M.J."/>
        </authorList>
    </citation>
    <scope>NUCLEOTIDE SEQUENCE [LARGE SCALE GENOMIC DNA]</scope>
    <source>
        <strain evidence="2 3">Sa2BVA9</strain>
    </source>
</reference>